<proteinExistence type="predicted"/>
<accession>A0A2T7D801</accession>
<name>A0A2T7D801_9POAL</name>
<feature type="transmembrane region" description="Helical" evidence="1">
    <location>
        <begin position="83"/>
        <end position="107"/>
    </location>
</feature>
<keyword evidence="1" id="KW-0812">Transmembrane</keyword>
<evidence type="ECO:0000256" key="1">
    <source>
        <dbReference type="SAM" id="Phobius"/>
    </source>
</evidence>
<evidence type="ECO:0000313" key="3">
    <source>
        <dbReference type="Proteomes" id="UP000244336"/>
    </source>
</evidence>
<dbReference type="Gramene" id="PUZ51697">
    <property type="protein sequence ID" value="PUZ51697"/>
    <property type="gene ID" value="GQ55_6G209200"/>
</dbReference>
<gene>
    <name evidence="2" type="ORF">GQ55_6G209200</name>
</gene>
<keyword evidence="1" id="KW-1133">Transmembrane helix</keyword>
<keyword evidence="3" id="KW-1185">Reference proteome</keyword>
<protein>
    <submittedName>
        <fullName evidence="2">Uncharacterized protein</fullName>
    </submittedName>
</protein>
<reference evidence="2 3" key="1">
    <citation type="submission" date="2018-04" db="EMBL/GenBank/DDBJ databases">
        <title>WGS assembly of Panicum hallii var. hallii HAL2.</title>
        <authorList>
            <person name="Lovell J."/>
            <person name="Jenkins J."/>
            <person name="Lowry D."/>
            <person name="Mamidi S."/>
            <person name="Sreedasyam A."/>
            <person name="Weng X."/>
            <person name="Barry K."/>
            <person name="Bonette J."/>
            <person name="Campitelli B."/>
            <person name="Daum C."/>
            <person name="Gordon S."/>
            <person name="Gould B."/>
            <person name="Lipzen A."/>
            <person name="MacQueen A."/>
            <person name="Palacio-Mejia J."/>
            <person name="Plott C."/>
            <person name="Shakirov E."/>
            <person name="Shu S."/>
            <person name="Yoshinaga Y."/>
            <person name="Zane M."/>
            <person name="Rokhsar D."/>
            <person name="Grimwood J."/>
            <person name="Schmutz J."/>
            <person name="Juenger T."/>
        </authorList>
    </citation>
    <scope>NUCLEOTIDE SEQUENCE [LARGE SCALE GENOMIC DNA]</scope>
    <source>
        <strain evidence="3">cv. HAL2</strain>
    </source>
</reference>
<dbReference type="AlphaFoldDB" id="A0A2T7D801"/>
<dbReference type="EMBL" id="CM009754">
    <property type="protein sequence ID" value="PUZ51697.1"/>
    <property type="molecule type" value="Genomic_DNA"/>
</dbReference>
<keyword evidence="1" id="KW-0472">Membrane</keyword>
<organism evidence="2 3">
    <name type="scientific">Panicum hallii var. hallii</name>
    <dbReference type="NCBI Taxonomy" id="1504633"/>
    <lineage>
        <taxon>Eukaryota</taxon>
        <taxon>Viridiplantae</taxon>
        <taxon>Streptophyta</taxon>
        <taxon>Embryophyta</taxon>
        <taxon>Tracheophyta</taxon>
        <taxon>Spermatophyta</taxon>
        <taxon>Magnoliopsida</taxon>
        <taxon>Liliopsida</taxon>
        <taxon>Poales</taxon>
        <taxon>Poaceae</taxon>
        <taxon>PACMAD clade</taxon>
        <taxon>Panicoideae</taxon>
        <taxon>Panicodae</taxon>
        <taxon>Paniceae</taxon>
        <taxon>Panicinae</taxon>
        <taxon>Panicum</taxon>
        <taxon>Panicum sect. Panicum</taxon>
    </lineage>
</organism>
<feature type="transmembrane region" description="Helical" evidence="1">
    <location>
        <begin position="49"/>
        <end position="71"/>
    </location>
</feature>
<evidence type="ECO:0000313" key="2">
    <source>
        <dbReference type="EMBL" id="PUZ51697.1"/>
    </source>
</evidence>
<dbReference type="Proteomes" id="UP000244336">
    <property type="component" value="Chromosome 6"/>
</dbReference>
<sequence>MASRALAAAAHLACAFGAALYWAAGPAGHTTTALPCGDVHASAAAAAPLLLLLVATTYFLTVALVYLELAVAANPGLVAARRLATATASAAAVTSLLALSASVYGGLRPNEI</sequence>